<keyword evidence="1" id="KW-0175">Coiled coil</keyword>
<name>A0A4R2NRN6_9BACL</name>
<feature type="compositionally biased region" description="Polar residues" evidence="2">
    <location>
        <begin position="173"/>
        <end position="188"/>
    </location>
</feature>
<dbReference type="RefSeq" id="WP_132746946.1">
    <property type="nucleotide sequence ID" value="NZ_SLXK01000024.1"/>
</dbReference>
<gene>
    <name evidence="3" type="ORF">EV207_12419</name>
</gene>
<evidence type="ECO:0000256" key="1">
    <source>
        <dbReference type="SAM" id="Coils"/>
    </source>
</evidence>
<organism evidence="3 4">
    <name type="scientific">Scopulibacillus darangshiensis</name>
    <dbReference type="NCBI Taxonomy" id="442528"/>
    <lineage>
        <taxon>Bacteria</taxon>
        <taxon>Bacillati</taxon>
        <taxon>Bacillota</taxon>
        <taxon>Bacilli</taxon>
        <taxon>Bacillales</taxon>
        <taxon>Sporolactobacillaceae</taxon>
        <taxon>Scopulibacillus</taxon>
    </lineage>
</organism>
<feature type="compositionally biased region" description="Polar residues" evidence="2">
    <location>
        <begin position="156"/>
        <end position="166"/>
    </location>
</feature>
<reference evidence="3 4" key="1">
    <citation type="submission" date="2019-03" db="EMBL/GenBank/DDBJ databases">
        <title>Genomic Encyclopedia of Type Strains, Phase IV (KMG-IV): sequencing the most valuable type-strain genomes for metagenomic binning, comparative biology and taxonomic classification.</title>
        <authorList>
            <person name="Goeker M."/>
        </authorList>
    </citation>
    <scope>NUCLEOTIDE SEQUENCE [LARGE SCALE GENOMIC DNA]</scope>
    <source>
        <strain evidence="3 4">DSM 19377</strain>
    </source>
</reference>
<feature type="region of interest" description="Disordered" evidence="2">
    <location>
        <begin position="127"/>
        <end position="196"/>
    </location>
</feature>
<evidence type="ECO:0000313" key="3">
    <source>
        <dbReference type="EMBL" id="TCP24520.1"/>
    </source>
</evidence>
<dbReference type="EMBL" id="SLXK01000024">
    <property type="protein sequence ID" value="TCP24520.1"/>
    <property type="molecule type" value="Genomic_DNA"/>
</dbReference>
<dbReference type="OrthoDB" id="2990978at2"/>
<evidence type="ECO:0000256" key="2">
    <source>
        <dbReference type="SAM" id="MobiDB-lite"/>
    </source>
</evidence>
<proteinExistence type="predicted"/>
<keyword evidence="4" id="KW-1185">Reference proteome</keyword>
<protein>
    <recommendedName>
        <fullName evidence="5">Gas vesicle protein</fullName>
    </recommendedName>
</protein>
<feature type="compositionally biased region" description="Low complexity" evidence="2">
    <location>
        <begin position="129"/>
        <end position="146"/>
    </location>
</feature>
<sequence length="196" mass="21077">MSAYQKSKLGKFMLIGGIVGAAVSLFDRGTRACIKNGMGAAKTNGGKFVYSVRNNPEQVSNYFKTAANNLKMAAKEVSQDMKEMAEKVNSAKNSTTDAYRYAVEAGDEISQISHKIRNSGQSMMKIDTSKAATSSATLPSATSYTTEASQELADSPPTSFEATTWVTPEETESITSLSTPEETITTLSVEEDRPNL</sequence>
<feature type="coiled-coil region" evidence="1">
    <location>
        <begin position="67"/>
        <end position="94"/>
    </location>
</feature>
<dbReference type="AlphaFoldDB" id="A0A4R2NRN6"/>
<evidence type="ECO:0000313" key="4">
    <source>
        <dbReference type="Proteomes" id="UP000295416"/>
    </source>
</evidence>
<dbReference type="Proteomes" id="UP000295416">
    <property type="component" value="Unassembled WGS sequence"/>
</dbReference>
<accession>A0A4R2NRN6</accession>
<comment type="caution">
    <text evidence="3">The sequence shown here is derived from an EMBL/GenBank/DDBJ whole genome shotgun (WGS) entry which is preliminary data.</text>
</comment>
<evidence type="ECO:0008006" key="5">
    <source>
        <dbReference type="Google" id="ProtNLM"/>
    </source>
</evidence>